<evidence type="ECO:0000259" key="2">
    <source>
        <dbReference type="PROSITE" id="PS50041"/>
    </source>
</evidence>
<evidence type="ECO:0000256" key="1">
    <source>
        <dbReference type="SAM" id="SignalP"/>
    </source>
</evidence>
<organism evidence="3 4">
    <name type="scientific">Panagrolaimus superbus</name>
    <dbReference type="NCBI Taxonomy" id="310955"/>
    <lineage>
        <taxon>Eukaryota</taxon>
        <taxon>Metazoa</taxon>
        <taxon>Ecdysozoa</taxon>
        <taxon>Nematoda</taxon>
        <taxon>Chromadorea</taxon>
        <taxon>Rhabditida</taxon>
        <taxon>Tylenchina</taxon>
        <taxon>Panagrolaimomorpha</taxon>
        <taxon>Panagrolaimoidea</taxon>
        <taxon>Panagrolaimidae</taxon>
        <taxon>Panagrolaimus</taxon>
    </lineage>
</organism>
<evidence type="ECO:0000313" key="3">
    <source>
        <dbReference type="Proteomes" id="UP000887577"/>
    </source>
</evidence>
<dbReference type="CDD" id="cd00037">
    <property type="entry name" value="CLECT"/>
    <property type="match status" value="2"/>
</dbReference>
<protein>
    <submittedName>
        <fullName evidence="4">C-type lectin domain-containing protein</fullName>
    </submittedName>
</protein>
<dbReference type="PROSITE" id="PS50041">
    <property type="entry name" value="C_TYPE_LECTIN_2"/>
    <property type="match status" value="2"/>
</dbReference>
<proteinExistence type="predicted"/>
<feature type="domain" description="C-type lectin" evidence="2">
    <location>
        <begin position="173"/>
        <end position="275"/>
    </location>
</feature>
<dbReference type="Gene3D" id="3.10.100.10">
    <property type="entry name" value="Mannose-Binding Protein A, subunit A"/>
    <property type="match status" value="2"/>
</dbReference>
<reference evidence="4" key="1">
    <citation type="submission" date="2022-11" db="UniProtKB">
        <authorList>
            <consortium name="WormBaseParasite"/>
        </authorList>
    </citation>
    <scope>IDENTIFICATION</scope>
</reference>
<dbReference type="InterPro" id="IPR016187">
    <property type="entry name" value="CTDL_fold"/>
</dbReference>
<dbReference type="InterPro" id="IPR016186">
    <property type="entry name" value="C-type_lectin-like/link_sf"/>
</dbReference>
<dbReference type="AlphaFoldDB" id="A0A914Z0K8"/>
<accession>A0A914Z0K8</accession>
<keyword evidence="1" id="KW-0732">Signal</keyword>
<dbReference type="SMART" id="SM00034">
    <property type="entry name" value="CLECT"/>
    <property type="match status" value="2"/>
</dbReference>
<evidence type="ECO:0000313" key="4">
    <source>
        <dbReference type="WBParaSite" id="PSU_v2.g6267.t1"/>
    </source>
</evidence>
<feature type="chain" id="PRO_5037320274" evidence="1">
    <location>
        <begin position="21"/>
        <end position="289"/>
    </location>
</feature>
<sequence>MKFCVGFLFLLFCFPIIAFCSSCPNGSIEFQNHCYFFISNATQFPDAELSCNGMNGHLASIHNGFTNAILTSESSKYFHDSTTVDFWIGLNTLMSPSNWSWTDNTTFDFKDWSPSEPKNLSMSCSALTIQNGYWASSDCFKIKPYVCEVSVKSYPIYMNCSTGWVYFEPTHSCYGHDGYGRYPNKWTESEKLCLSQGAHLVSLHSYDELKFVSTLFSLTQDYAWTGLYSNDDEKTWKWSDNSPVDYLPWPSGYPSRNISSCVLVWAETIIDYPCEVNSYWTMCKKPALT</sequence>
<dbReference type="Proteomes" id="UP000887577">
    <property type="component" value="Unplaced"/>
</dbReference>
<dbReference type="Pfam" id="PF00059">
    <property type="entry name" value="Lectin_C"/>
    <property type="match status" value="2"/>
</dbReference>
<dbReference type="SUPFAM" id="SSF56436">
    <property type="entry name" value="C-type lectin-like"/>
    <property type="match status" value="2"/>
</dbReference>
<dbReference type="InterPro" id="IPR001304">
    <property type="entry name" value="C-type_lectin-like"/>
</dbReference>
<dbReference type="WBParaSite" id="PSU_v2.g6267.t1">
    <property type="protein sequence ID" value="PSU_v2.g6267.t1"/>
    <property type="gene ID" value="PSU_v2.g6267"/>
</dbReference>
<keyword evidence="3" id="KW-1185">Reference proteome</keyword>
<feature type="signal peptide" evidence="1">
    <location>
        <begin position="1"/>
        <end position="20"/>
    </location>
</feature>
<name>A0A914Z0K8_9BILA</name>
<dbReference type="PANTHER" id="PTHR22803">
    <property type="entry name" value="MANNOSE, PHOSPHOLIPASE, LECTIN RECEPTOR RELATED"/>
    <property type="match status" value="1"/>
</dbReference>
<feature type="domain" description="C-type lectin" evidence="2">
    <location>
        <begin position="30"/>
        <end position="148"/>
    </location>
</feature>
<dbReference type="InterPro" id="IPR050111">
    <property type="entry name" value="C-type_lectin/snaclec_domain"/>
</dbReference>